<dbReference type="Pfam" id="PF09994">
    <property type="entry name" value="T6SS_Tle1-like_cat"/>
    <property type="match status" value="1"/>
</dbReference>
<dbReference type="Proteomes" id="UP000827724">
    <property type="component" value="Unassembled WGS sequence"/>
</dbReference>
<evidence type="ECO:0000259" key="2">
    <source>
        <dbReference type="Pfam" id="PF09994"/>
    </source>
</evidence>
<proteinExistence type="predicted"/>
<keyword evidence="4" id="KW-1185">Reference proteome</keyword>
<reference evidence="3" key="1">
    <citation type="submission" date="2021-08" db="EMBL/GenBank/DDBJ databases">
        <title>Chromosome-Level Trichoderma cornu-damae using Hi-C Data.</title>
        <authorList>
            <person name="Kim C.S."/>
        </authorList>
    </citation>
    <scope>NUCLEOTIDE SEQUENCE</scope>
    <source>
        <strain evidence="3">KA19-0412C</strain>
    </source>
</reference>
<dbReference type="AlphaFoldDB" id="A0A9P8QI00"/>
<feature type="compositionally biased region" description="Basic and acidic residues" evidence="1">
    <location>
        <begin position="1018"/>
        <end position="1030"/>
    </location>
</feature>
<protein>
    <recommendedName>
        <fullName evidence="2">T6SS Phospholipase effector Tle1-like catalytic domain-containing protein</fullName>
    </recommendedName>
</protein>
<dbReference type="Pfam" id="PF00106">
    <property type="entry name" value="adh_short"/>
    <property type="match status" value="1"/>
</dbReference>
<name>A0A9P8QI00_9HYPO</name>
<feature type="compositionally biased region" description="Basic and acidic residues" evidence="1">
    <location>
        <begin position="990"/>
        <end position="1008"/>
    </location>
</feature>
<dbReference type="PANTHER" id="PTHR33840:SF2">
    <property type="entry name" value="TLE1 PHOSPHOLIPASE DOMAIN-CONTAINING PROTEIN"/>
    <property type="match status" value="1"/>
</dbReference>
<dbReference type="InterPro" id="IPR002347">
    <property type="entry name" value="SDR_fam"/>
</dbReference>
<feature type="region of interest" description="Disordered" evidence="1">
    <location>
        <begin position="985"/>
        <end position="1042"/>
    </location>
</feature>
<comment type="caution">
    <text evidence="3">The sequence shown here is derived from an EMBL/GenBank/DDBJ whole genome shotgun (WGS) entry which is preliminary data.</text>
</comment>
<dbReference type="EMBL" id="JAIWOZ010000005">
    <property type="protein sequence ID" value="KAH6605444.1"/>
    <property type="molecule type" value="Genomic_DNA"/>
</dbReference>
<dbReference type="SUPFAM" id="SSF51735">
    <property type="entry name" value="NAD(P)-binding Rossmann-fold domains"/>
    <property type="match status" value="1"/>
</dbReference>
<evidence type="ECO:0000313" key="4">
    <source>
        <dbReference type="Proteomes" id="UP000827724"/>
    </source>
</evidence>
<feature type="domain" description="T6SS Phospholipase effector Tle1-like catalytic" evidence="2">
    <location>
        <begin position="43"/>
        <end position="426"/>
    </location>
</feature>
<dbReference type="InterPro" id="IPR036291">
    <property type="entry name" value="NAD(P)-bd_dom_sf"/>
</dbReference>
<dbReference type="InterPro" id="IPR018712">
    <property type="entry name" value="Tle1-like_cat"/>
</dbReference>
<dbReference type="Gene3D" id="3.40.50.720">
    <property type="entry name" value="NAD(P)-binding Rossmann-like Domain"/>
    <property type="match status" value="1"/>
</dbReference>
<evidence type="ECO:0000313" key="3">
    <source>
        <dbReference type="EMBL" id="KAH6605444.1"/>
    </source>
</evidence>
<dbReference type="PANTHER" id="PTHR33840">
    <property type="match status" value="1"/>
</dbReference>
<organism evidence="3 4">
    <name type="scientific">Trichoderma cornu-damae</name>
    <dbReference type="NCBI Taxonomy" id="654480"/>
    <lineage>
        <taxon>Eukaryota</taxon>
        <taxon>Fungi</taxon>
        <taxon>Dikarya</taxon>
        <taxon>Ascomycota</taxon>
        <taxon>Pezizomycotina</taxon>
        <taxon>Sordariomycetes</taxon>
        <taxon>Hypocreomycetidae</taxon>
        <taxon>Hypocreales</taxon>
        <taxon>Hypocreaceae</taxon>
        <taxon>Trichoderma</taxon>
    </lineage>
</organism>
<sequence>MPAGCMLDPSSAEHSKSRSSLDYITANIMERPASPTPRDRYPRKLILCFDGTGNKFHGDESDSNILKIFRMLDRTADDQYHYYQPGIGTYVVSSSISHTTVKARIQSWYRKAKDSAVGSSFDQHVVGGYRFLMRFYNPGDEIYMFGFSRGAYIARFLAEMLDYIGLLSHGNEEMVSFAWKAFANWQSRGGGDKDEKLAEKEEKKKHEMYHFMKGFRETFSRPVGRIRFLGLFDTVNSVPRFETAWMQRSKFPYTARSSARVIRHAVSIDERRAKFRQDLMYQQSNRRRRNLYGHWRDLEQMLGRGHGGEYSEETDGSERTDPDERGRRPSQQAAPEDRRSSANPQTRKYMPYRARSKSGARPDRRLSLAGCNASEQLSTVDYEEGGEQDIDEVWFAGGHGDVGGGWQTEASGKNASHVPLVWMVREAMRAGLKFDLEKVQELDCFDLYNEYGSAGGCGDGRKRQQRGPDILLNQEGEEGGEPVAPPSPDTLAGDEEQDVKKVFLDMMHKAHVARIHDSLVYGGGLSAIAVTAWNVMEWMPFRRMDLQGDGTWKPINWPLPRGEVRDIPNDVRVHGSVIRRMQMDAAYRPGNLIVGGGGRGIRVAPEEYGIGEWVCVQEAGDPIGEIWVRGGEPVVHDNAWSIVYAVAATAFLVLLKLYASGRTNPSERNLHGRVVMITGGTSGIGAEVAYELAARGAQLVFLTQVPGYDPFLVDFIQDIRDRTGNNLIYAEQVDLSSLYSIRKFATKWVDNAPPRRLDMIVLCASTLTPPGGERKVTEEGIEEMWMVNYLANFHLLGILSPALKAQPFDRDVRVVIATCSSYIGSPSLKDGLGNVEKGWSPGSAYARSKLALNVFGQYFQKHLDSYKRPDELPMNTRVVFADPGLSRTPGTRRWLTRGSLFGLALYACFYAIPWFLLKSPSKGAQSILYAAMDGNLARGGGGKLIKECMEVDFARSEVKDDEVAKKLWEESDALIEKTEKAAAKKRAQKKANEDKLAEEKEQKEKAEEVESLVAAIKKGKEREKEKEKQQKQGGNKGSKKGK</sequence>
<dbReference type="OrthoDB" id="3162439at2759"/>
<feature type="region of interest" description="Disordered" evidence="1">
    <location>
        <begin position="303"/>
        <end position="367"/>
    </location>
</feature>
<feature type="region of interest" description="Disordered" evidence="1">
    <location>
        <begin position="472"/>
        <end position="493"/>
    </location>
</feature>
<evidence type="ECO:0000256" key="1">
    <source>
        <dbReference type="SAM" id="MobiDB-lite"/>
    </source>
</evidence>
<feature type="compositionally biased region" description="Basic and acidic residues" evidence="1">
    <location>
        <begin position="316"/>
        <end position="327"/>
    </location>
</feature>
<accession>A0A9P8QI00</accession>
<gene>
    <name evidence="3" type="ORF">Trco_007151</name>
</gene>